<reference evidence="1 2" key="1">
    <citation type="submission" date="2019-06" db="EMBL/GenBank/DDBJ databases">
        <title>Genome Sequence of the Brown Rot Fungal Pathogen Monilinia laxa.</title>
        <authorList>
            <person name="De Miccolis Angelini R.M."/>
            <person name="Landi L."/>
            <person name="Abate D."/>
            <person name="Pollastro S."/>
            <person name="Romanazzi G."/>
            <person name="Faretra F."/>
        </authorList>
    </citation>
    <scope>NUCLEOTIDE SEQUENCE [LARGE SCALE GENOMIC DNA]</scope>
    <source>
        <strain evidence="1 2">Mlax316</strain>
    </source>
</reference>
<dbReference type="EMBL" id="VIGI01000005">
    <property type="protein sequence ID" value="KAB8299922.1"/>
    <property type="molecule type" value="Genomic_DNA"/>
</dbReference>
<evidence type="ECO:0000313" key="2">
    <source>
        <dbReference type="Proteomes" id="UP000326757"/>
    </source>
</evidence>
<proteinExistence type="predicted"/>
<comment type="caution">
    <text evidence="1">The sequence shown here is derived from an EMBL/GenBank/DDBJ whole genome shotgun (WGS) entry which is preliminary data.</text>
</comment>
<organism evidence="1 2">
    <name type="scientific">Monilinia laxa</name>
    <name type="common">Brown rot fungus</name>
    <name type="synonym">Sclerotinia laxa</name>
    <dbReference type="NCBI Taxonomy" id="61186"/>
    <lineage>
        <taxon>Eukaryota</taxon>
        <taxon>Fungi</taxon>
        <taxon>Dikarya</taxon>
        <taxon>Ascomycota</taxon>
        <taxon>Pezizomycotina</taxon>
        <taxon>Leotiomycetes</taxon>
        <taxon>Helotiales</taxon>
        <taxon>Sclerotiniaceae</taxon>
        <taxon>Monilinia</taxon>
    </lineage>
</organism>
<sequence>MGYSLYCLETELPLIPSTPFITSTPFKPSDHHPPSFLLRFYFSPQETFTTPHQSKVIIVALLCEQYSRSSNRPSEQHISIKRV</sequence>
<dbReference type="AlphaFoldDB" id="A0A5N6K9X5"/>
<accession>A0A5N6K9X5</accession>
<gene>
    <name evidence="1" type="ORF">EYC80_000164</name>
</gene>
<name>A0A5N6K9X5_MONLA</name>
<protein>
    <submittedName>
        <fullName evidence="1">Uncharacterized protein</fullName>
    </submittedName>
</protein>
<keyword evidence="2" id="KW-1185">Reference proteome</keyword>
<evidence type="ECO:0000313" key="1">
    <source>
        <dbReference type="EMBL" id="KAB8299922.1"/>
    </source>
</evidence>
<dbReference type="Proteomes" id="UP000326757">
    <property type="component" value="Unassembled WGS sequence"/>
</dbReference>